<keyword evidence="3" id="KW-1185">Reference proteome</keyword>
<accession>A0ABP8MFE3</accession>
<reference evidence="3" key="1">
    <citation type="journal article" date="2019" name="Int. J. Syst. Evol. Microbiol.">
        <title>The Global Catalogue of Microorganisms (GCM) 10K type strain sequencing project: providing services to taxonomists for standard genome sequencing and annotation.</title>
        <authorList>
            <consortium name="The Broad Institute Genomics Platform"/>
            <consortium name="The Broad Institute Genome Sequencing Center for Infectious Disease"/>
            <person name="Wu L."/>
            <person name="Ma J."/>
        </authorList>
    </citation>
    <scope>NUCLEOTIDE SEQUENCE [LARGE SCALE GENOMIC DNA]</scope>
    <source>
        <strain evidence="3">JCM 31921</strain>
    </source>
</reference>
<proteinExistence type="predicted"/>
<sequence>MKKVFSLLFNKYLITSVAFVVWMTFFDQNDWMTQRSTRRELDEIQESIRLMTAETESMEKDLALLQHDPERLEQFARERYRMKRDNEDLYIIERK</sequence>
<name>A0ABP8MFE3_9BACT</name>
<gene>
    <name evidence="2" type="ORF">GCM10023092_00260</name>
</gene>
<evidence type="ECO:0000313" key="3">
    <source>
        <dbReference type="Proteomes" id="UP001501410"/>
    </source>
</evidence>
<keyword evidence="1" id="KW-1133">Transmembrane helix</keyword>
<dbReference type="EMBL" id="BAABEZ010000001">
    <property type="protein sequence ID" value="GAA4448182.1"/>
    <property type="molecule type" value="Genomic_DNA"/>
</dbReference>
<dbReference type="RefSeq" id="WP_344821441.1">
    <property type="nucleotide sequence ID" value="NZ_BAABEZ010000001.1"/>
</dbReference>
<feature type="transmembrane region" description="Helical" evidence="1">
    <location>
        <begin position="12"/>
        <end position="29"/>
    </location>
</feature>
<keyword evidence="1" id="KW-0472">Membrane</keyword>
<keyword evidence="1" id="KW-0812">Transmembrane</keyword>
<comment type="caution">
    <text evidence="2">The sequence shown here is derived from an EMBL/GenBank/DDBJ whole genome shotgun (WGS) entry which is preliminary data.</text>
</comment>
<evidence type="ECO:0000256" key="1">
    <source>
        <dbReference type="SAM" id="Phobius"/>
    </source>
</evidence>
<dbReference type="InterPro" id="IPR007060">
    <property type="entry name" value="FtsL/DivIC"/>
</dbReference>
<protein>
    <submittedName>
        <fullName evidence="2">Septum formation initiator family protein</fullName>
    </submittedName>
</protein>
<evidence type="ECO:0000313" key="2">
    <source>
        <dbReference type="EMBL" id="GAA4448182.1"/>
    </source>
</evidence>
<organism evidence="2 3">
    <name type="scientific">Rurimicrobium arvi</name>
    <dbReference type="NCBI Taxonomy" id="2049916"/>
    <lineage>
        <taxon>Bacteria</taxon>
        <taxon>Pseudomonadati</taxon>
        <taxon>Bacteroidota</taxon>
        <taxon>Chitinophagia</taxon>
        <taxon>Chitinophagales</taxon>
        <taxon>Chitinophagaceae</taxon>
        <taxon>Rurimicrobium</taxon>
    </lineage>
</organism>
<dbReference type="Proteomes" id="UP001501410">
    <property type="component" value="Unassembled WGS sequence"/>
</dbReference>
<dbReference type="Pfam" id="PF04977">
    <property type="entry name" value="DivIC"/>
    <property type="match status" value="1"/>
</dbReference>